<dbReference type="Pfam" id="PF00182">
    <property type="entry name" value="Glyco_hydro_19"/>
    <property type="match status" value="1"/>
</dbReference>
<dbReference type="InterPro" id="IPR052354">
    <property type="entry name" value="Cell_Wall_Dynamics_Protein"/>
</dbReference>
<keyword evidence="3" id="KW-1185">Reference proteome</keyword>
<dbReference type="PANTHER" id="PTHR34408">
    <property type="entry name" value="FAMILY PROTEIN, PUTATIVE-RELATED"/>
    <property type="match status" value="1"/>
</dbReference>
<dbReference type="InterPro" id="IPR000726">
    <property type="entry name" value="Glyco_hydro_19_cat"/>
</dbReference>
<gene>
    <name evidence="2" type="ORF">LMG26411_00111</name>
</gene>
<dbReference type="PANTHER" id="PTHR34408:SF1">
    <property type="entry name" value="GLYCOSYL HYDROLASE FAMILY 19 DOMAIN-CONTAINING PROTEIN HI_1415"/>
    <property type="match status" value="1"/>
</dbReference>
<dbReference type="Proteomes" id="UP000672657">
    <property type="component" value="Unassembled WGS sequence"/>
</dbReference>
<sequence length="213" mass="23375">MDKATFQKAAGLSAELAERWFEPVSAALFEFGILQPQRVAAWIAQVGHESKGFSTLAESFDYAVPALVDQFDKRITPALAQQLGRQPGERMVPIERQARIAAIVYAKRYGNGEAASGDGWRFRGRGLKQITFRANYEACSHALGVDLVSEPDRLATDDALAARSAAWFWFANGCSALADRGDFVGLTRRINGSVNGLAAREARWERAKQVLNV</sequence>
<dbReference type="RefSeq" id="WP_211951362.1">
    <property type="nucleotide sequence ID" value="NZ_CAJPVI010000001.1"/>
</dbReference>
<proteinExistence type="predicted"/>
<dbReference type="EMBL" id="CAJPVI010000001">
    <property type="protein sequence ID" value="CAG2129064.1"/>
    <property type="molecule type" value="Genomic_DNA"/>
</dbReference>
<organism evidence="2 3">
    <name type="scientific">Cupriavidus numazuensis</name>
    <dbReference type="NCBI Taxonomy" id="221992"/>
    <lineage>
        <taxon>Bacteria</taxon>
        <taxon>Pseudomonadati</taxon>
        <taxon>Pseudomonadota</taxon>
        <taxon>Betaproteobacteria</taxon>
        <taxon>Burkholderiales</taxon>
        <taxon>Burkholderiaceae</taxon>
        <taxon>Cupriavidus</taxon>
    </lineage>
</organism>
<evidence type="ECO:0000313" key="2">
    <source>
        <dbReference type="EMBL" id="CAG2129064.1"/>
    </source>
</evidence>
<evidence type="ECO:0000259" key="1">
    <source>
        <dbReference type="Pfam" id="PF00182"/>
    </source>
</evidence>
<dbReference type="Gene3D" id="1.10.530.10">
    <property type="match status" value="1"/>
</dbReference>
<dbReference type="InterPro" id="IPR023346">
    <property type="entry name" value="Lysozyme-like_dom_sf"/>
</dbReference>
<feature type="domain" description="Glycoside hydrolase family 19 catalytic" evidence="1">
    <location>
        <begin position="118"/>
        <end position="172"/>
    </location>
</feature>
<evidence type="ECO:0000313" key="3">
    <source>
        <dbReference type="Proteomes" id="UP000672657"/>
    </source>
</evidence>
<protein>
    <recommendedName>
        <fullName evidence="1">Glycoside hydrolase family 19 catalytic domain-containing protein</fullName>
    </recommendedName>
</protein>
<comment type="caution">
    <text evidence="2">The sequence shown here is derived from an EMBL/GenBank/DDBJ whole genome shotgun (WGS) entry which is preliminary data.</text>
</comment>
<dbReference type="SUPFAM" id="SSF53955">
    <property type="entry name" value="Lysozyme-like"/>
    <property type="match status" value="1"/>
</dbReference>
<accession>A0ABM8T9F5</accession>
<name>A0ABM8T9F5_9BURK</name>
<reference evidence="2 3" key="1">
    <citation type="submission" date="2021-03" db="EMBL/GenBank/DDBJ databases">
        <authorList>
            <person name="Peeters C."/>
        </authorList>
    </citation>
    <scope>NUCLEOTIDE SEQUENCE [LARGE SCALE GENOMIC DNA]</scope>
    <source>
        <strain evidence="2 3">LMG 26411</strain>
    </source>
</reference>